<gene>
    <name evidence="5" type="ORF">PRUPE_4G287900</name>
</gene>
<dbReference type="GO" id="GO:0007131">
    <property type="term" value="P:reciprocal meiotic recombination"/>
    <property type="evidence" value="ECO:0007669"/>
    <property type="project" value="InterPro"/>
</dbReference>
<sequence>MRERQKKHSFSLHVLLLLAIQLRDTQMAQWGTRRRRVKFLGQHEENKPQISSSITEEENSTDEFKVAVKAEPLEIPEIKKRKRLSLGKGRWTTSSSKGRTKKRNNVTERWTAERYKLAEESMMEVLKAEGATFGNPISRLELRSLARKRIGDTGLLDHLLKHIDGKVAPGGTERFRRWFNTNGTMEYWLESADLVNIRQEAGVHDPYWIPPSKLMPCGAPSEDSVSAGELKLLKAEVDKMKSDMQELQLSKKQEKDRANQQNMLEDLMKWKAQTEQSLKVILGSWKGMQDKFEELMMWKAKVEQQVAEMTNVMSNMQVPKQYPATNPETSERWEDWLESTNLDNFQGNELVPWFESTNLVNAEEGVIIQDPYLAPPLRSKHGDSSFPDPFCKIKEEITEMERDVHELIPRKQKEYQANVTPDSSATANSKSELDNLFMFQEMLQELFNWKSMTEQKLSEMSNSVNAIKQTSKLMSPPLPPQLPEDGNLSMEYHPCFMF</sequence>
<proteinExistence type="predicted"/>
<evidence type="ECO:0000256" key="1">
    <source>
        <dbReference type="SAM" id="Coils"/>
    </source>
</evidence>
<dbReference type="PANTHER" id="PTHR46740">
    <property type="entry name" value="PROTEIN DYAD"/>
    <property type="match status" value="1"/>
</dbReference>
<dbReference type="AlphaFoldDB" id="A0A251PU10"/>
<organism evidence="5 6">
    <name type="scientific">Prunus persica</name>
    <name type="common">Peach</name>
    <name type="synonym">Amygdalus persica</name>
    <dbReference type="NCBI Taxonomy" id="3760"/>
    <lineage>
        <taxon>Eukaryota</taxon>
        <taxon>Viridiplantae</taxon>
        <taxon>Streptophyta</taxon>
        <taxon>Embryophyta</taxon>
        <taxon>Tracheophyta</taxon>
        <taxon>Spermatophyta</taxon>
        <taxon>Magnoliopsida</taxon>
        <taxon>eudicotyledons</taxon>
        <taxon>Gunneridae</taxon>
        <taxon>Pentapetalae</taxon>
        <taxon>rosids</taxon>
        <taxon>fabids</taxon>
        <taxon>Rosales</taxon>
        <taxon>Rosaceae</taxon>
        <taxon>Amygdaloideae</taxon>
        <taxon>Amygdaleae</taxon>
        <taxon>Prunus</taxon>
    </lineage>
</organism>
<dbReference type="GO" id="GO:0051177">
    <property type="term" value="P:meiotic sister chromatid cohesion"/>
    <property type="evidence" value="ECO:0007669"/>
    <property type="project" value="InterPro"/>
</dbReference>
<dbReference type="InterPro" id="IPR044221">
    <property type="entry name" value="DYAD/AMEIOTIC1"/>
</dbReference>
<keyword evidence="6" id="KW-1185">Reference proteome</keyword>
<feature type="domain" description="PTC1-like winged helix-turn-helix" evidence="4">
    <location>
        <begin position="109"/>
        <end position="191"/>
    </location>
</feature>
<dbReference type="Gramene" id="ONI14570">
    <property type="protein sequence ID" value="ONI14570"/>
    <property type="gene ID" value="PRUPE_4G287900"/>
</dbReference>
<protein>
    <recommendedName>
        <fullName evidence="4">PTC1-like winged helix-turn-helix domain-containing protein</fullName>
    </recommendedName>
</protein>
<dbReference type="PANTHER" id="PTHR46740:SF1">
    <property type="entry name" value="DYAD PROTEIN"/>
    <property type="match status" value="1"/>
</dbReference>
<feature type="signal peptide" evidence="3">
    <location>
        <begin position="1"/>
        <end position="27"/>
    </location>
</feature>
<dbReference type="InterPro" id="IPR059080">
    <property type="entry name" value="WHD_PTC1"/>
</dbReference>
<dbReference type="STRING" id="3760.A0A251PU10"/>
<keyword evidence="1" id="KW-0175">Coiled coil</keyword>
<feature type="region of interest" description="Disordered" evidence="2">
    <location>
        <begin position="86"/>
        <end position="105"/>
    </location>
</feature>
<evidence type="ECO:0000259" key="4">
    <source>
        <dbReference type="Pfam" id="PF25874"/>
    </source>
</evidence>
<evidence type="ECO:0000313" key="5">
    <source>
        <dbReference type="EMBL" id="ONI14570.1"/>
    </source>
</evidence>
<feature type="chain" id="PRO_5013191084" description="PTC1-like winged helix-turn-helix domain-containing protein" evidence="3">
    <location>
        <begin position="28"/>
        <end position="498"/>
    </location>
</feature>
<evidence type="ECO:0000313" key="6">
    <source>
        <dbReference type="Proteomes" id="UP000006882"/>
    </source>
</evidence>
<evidence type="ECO:0000256" key="3">
    <source>
        <dbReference type="SAM" id="SignalP"/>
    </source>
</evidence>
<accession>A0A251PU10</accession>
<name>A0A251PU10_PRUPE</name>
<dbReference type="Proteomes" id="UP000006882">
    <property type="component" value="Chromosome G4"/>
</dbReference>
<dbReference type="Pfam" id="PF25874">
    <property type="entry name" value="WHD_plant_repro"/>
    <property type="match status" value="1"/>
</dbReference>
<feature type="coiled-coil region" evidence="1">
    <location>
        <begin position="230"/>
        <end position="257"/>
    </location>
</feature>
<reference evidence="5 6" key="1">
    <citation type="journal article" date="2013" name="Nat. Genet.">
        <title>The high-quality draft genome of peach (Prunus persica) identifies unique patterns of genetic diversity, domestication and genome evolution.</title>
        <authorList>
            <consortium name="International Peach Genome Initiative"/>
            <person name="Verde I."/>
            <person name="Abbott A.G."/>
            <person name="Scalabrin S."/>
            <person name="Jung S."/>
            <person name="Shu S."/>
            <person name="Marroni F."/>
            <person name="Zhebentyayeva T."/>
            <person name="Dettori M.T."/>
            <person name="Grimwood J."/>
            <person name="Cattonaro F."/>
            <person name="Zuccolo A."/>
            <person name="Rossini L."/>
            <person name="Jenkins J."/>
            <person name="Vendramin E."/>
            <person name="Meisel L.A."/>
            <person name="Decroocq V."/>
            <person name="Sosinski B."/>
            <person name="Prochnik S."/>
            <person name="Mitros T."/>
            <person name="Policriti A."/>
            <person name="Cipriani G."/>
            <person name="Dondini L."/>
            <person name="Ficklin S."/>
            <person name="Goodstein D.M."/>
            <person name="Xuan P."/>
            <person name="Del Fabbro C."/>
            <person name="Aramini V."/>
            <person name="Copetti D."/>
            <person name="Gonzalez S."/>
            <person name="Horner D.S."/>
            <person name="Falchi R."/>
            <person name="Lucas S."/>
            <person name="Mica E."/>
            <person name="Maldonado J."/>
            <person name="Lazzari B."/>
            <person name="Bielenberg D."/>
            <person name="Pirona R."/>
            <person name="Miculan M."/>
            <person name="Barakat A."/>
            <person name="Testolin R."/>
            <person name="Stella A."/>
            <person name="Tartarini S."/>
            <person name="Tonutti P."/>
            <person name="Arus P."/>
            <person name="Orellana A."/>
            <person name="Wells C."/>
            <person name="Main D."/>
            <person name="Vizzotto G."/>
            <person name="Silva H."/>
            <person name="Salamini F."/>
            <person name="Schmutz J."/>
            <person name="Morgante M."/>
            <person name="Rokhsar D.S."/>
        </authorList>
    </citation>
    <scope>NUCLEOTIDE SEQUENCE [LARGE SCALE GENOMIC DNA]</scope>
    <source>
        <strain evidence="6">cv. Nemared</strain>
    </source>
</reference>
<dbReference type="EMBL" id="CM007654">
    <property type="protein sequence ID" value="ONI14570.1"/>
    <property type="molecule type" value="Genomic_DNA"/>
</dbReference>
<evidence type="ECO:0000256" key="2">
    <source>
        <dbReference type="SAM" id="MobiDB-lite"/>
    </source>
</evidence>
<keyword evidence="3" id="KW-0732">Signal</keyword>